<evidence type="ECO:0000313" key="1">
    <source>
        <dbReference type="EMBL" id="KAH7979763.1"/>
    </source>
</evidence>
<gene>
    <name evidence="1" type="ORF">HPB49_010926</name>
</gene>
<dbReference type="Proteomes" id="UP000821865">
    <property type="component" value="Chromosome 1"/>
</dbReference>
<sequence length="253" mass="28312">MSYIHGRYHRFIIPFIDLLLPLLILGARKTTDPCVQINFENMDRSYSAECFISEAQTNGVGDTEDPGVTSIASGGDSEADEGLSRRVDSLSVVCVVPEECEKLTSGTWKEGPGARRLVHRRRAHRPELDHGPDRHRSWFLPFTSKPFATVRMTASRHCYGMSRRWGRCPDGGRKGQGVVSPVHSGYREVGGFGTLQRWPTLCRRLMELYVDANLRAFDLSIEHRKEINDTITLQATQALEVHNVGGVKCAITS</sequence>
<keyword evidence="2" id="KW-1185">Reference proteome</keyword>
<reference evidence="1" key="1">
    <citation type="submission" date="2020-05" db="EMBL/GenBank/DDBJ databases">
        <title>Large-scale comparative analyses of tick genomes elucidate their genetic diversity and vector capacities.</title>
        <authorList>
            <person name="Jia N."/>
            <person name="Wang J."/>
            <person name="Shi W."/>
            <person name="Du L."/>
            <person name="Sun Y."/>
            <person name="Zhan W."/>
            <person name="Jiang J."/>
            <person name="Wang Q."/>
            <person name="Zhang B."/>
            <person name="Ji P."/>
            <person name="Sakyi L.B."/>
            <person name="Cui X."/>
            <person name="Yuan T."/>
            <person name="Jiang B."/>
            <person name="Yang W."/>
            <person name="Lam T.T.-Y."/>
            <person name="Chang Q."/>
            <person name="Ding S."/>
            <person name="Wang X."/>
            <person name="Zhu J."/>
            <person name="Ruan X."/>
            <person name="Zhao L."/>
            <person name="Wei J."/>
            <person name="Que T."/>
            <person name="Du C."/>
            <person name="Cheng J."/>
            <person name="Dai P."/>
            <person name="Han X."/>
            <person name="Huang E."/>
            <person name="Gao Y."/>
            <person name="Liu J."/>
            <person name="Shao H."/>
            <person name="Ye R."/>
            <person name="Li L."/>
            <person name="Wei W."/>
            <person name="Wang X."/>
            <person name="Wang C."/>
            <person name="Yang T."/>
            <person name="Huo Q."/>
            <person name="Li W."/>
            <person name="Guo W."/>
            <person name="Chen H."/>
            <person name="Zhou L."/>
            <person name="Ni X."/>
            <person name="Tian J."/>
            <person name="Zhou Y."/>
            <person name="Sheng Y."/>
            <person name="Liu T."/>
            <person name="Pan Y."/>
            <person name="Xia L."/>
            <person name="Li J."/>
            <person name="Zhao F."/>
            <person name="Cao W."/>
        </authorList>
    </citation>
    <scope>NUCLEOTIDE SEQUENCE</scope>
    <source>
        <strain evidence="1">Dsil-2018</strain>
    </source>
</reference>
<organism evidence="1 2">
    <name type="scientific">Dermacentor silvarum</name>
    <name type="common">Tick</name>
    <dbReference type="NCBI Taxonomy" id="543639"/>
    <lineage>
        <taxon>Eukaryota</taxon>
        <taxon>Metazoa</taxon>
        <taxon>Ecdysozoa</taxon>
        <taxon>Arthropoda</taxon>
        <taxon>Chelicerata</taxon>
        <taxon>Arachnida</taxon>
        <taxon>Acari</taxon>
        <taxon>Parasitiformes</taxon>
        <taxon>Ixodida</taxon>
        <taxon>Ixodoidea</taxon>
        <taxon>Ixodidae</taxon>
        <taxon>Rhipicephalinae</taxon>
        <taxon>Dermacentor</taxon>
    </lineage>
</organism>
<proteinExistence type="predicted"/>
<name>A0ACB8DZD7_DERSI</name>
<protein>
    <submittedName>
        <fullName evidence="1">Uncharacterized protein</fullName>
    </submittedName>
</protein>
<evidence type="ECO:0000313" key="2">
    <source>
        <dbReference type="Proteomes" id="UP000821865"/>
    </source>
</evidence>
<dbReference type="EMBL" id="CM023470">
    <property type="protein sequence ID" value="KAH7979763.1"/>
    <property type="molecule type" value="Genomic_DNA"/>
</dbReference>
<comment type="caution">
    <text evidence="1">The sequence shown here is derived from an EMBL/GenBank/DDBJ whole genome shotgun (WGS) entry which is preliminary data.</text>
</comment>
<accession>A0ACB8DZD7</accession>